<evidence type="ECO:0000259" key="2">
    <source>
        <dbReference type="PROSITE" id="PS52045"/>
    </source>
</evidence>
<reference evidence="3 4" key="1">
    <citation type="journal article" date="2011" name="Nat. Genet.">
        <title>The genome of the mesopolyploid crop species Brassica rapa.</title>
        <authorList>
            <consortium name="Brassica rapa Genome Sequencing Project Consortium"/>
            <person name="Wang X."/>
            <person name="Wang H."/>
            <person name="Wang J."/>
            <person name="Sun R."/>
            <person name="Wu J."/>
            <person name="Liu S."/>
            <person name="Bai Y."/>
            <person name="Mun J.H."/>
            <person name="Bancroft I."/>
            <person name="Cheng F."/>
            <person name="Huang S."/>
            <person name="Li X."/>
            <person name="Hua W."/>
            <person name="Wang J."/>
            <person name="Wang X."/>
            <person name="Freeling M."/>
            <person name="Pires J.C."/>
            <person name="Paterson A.H."/>
            <person name="Chalhoub B."/>
            <person name="Wang B."/>
            <person name="Hayward A."/>
            <person name="Sharpe A.G."/>
            <person name="Park B.S."/>
            <person name="Weisshaar B."/>
            <person name="Liu B."/>
            <person name="Li B."/>
            <person name="Liu B."/>
            <person name="Tong C."/>
            <person name="Song C."/>
            <person name="Duran C."/>
            <person name="Peng C."/>
            <person name="Geng C."/>
            <person name="Koh C."/>
            <person name="Lin C."/>
            <person name="Edwards D."/>
            <person name="Mu D."/>
            <person name="Shen D."/>
            <person name="Soumpourou E."/>
            <person name="Li F."/>
            <person name="Fraser F."/>
            <person name="Conant G."/>
            <person name="Lassalle G."/>
            <person name="King G.J."/>
            <person name="Bonnema G."/>
            <person name="Tang H."/>
            <person name="Wang H."/>
            <person name="Belcram H."/>
            <person name="Zhou H."/>
            <person name="Hirakawa H."/>
            <person name="Abe H."/>
            <person name="Guo H."/>
            <person name="Wang H."/>
            <person name="Jin H."/>
            <person name="Parkin I.A."/>
            <person name="Batley J."/>
            <person name="Kim J.S."/>
            <person name="Just J."/>
            <person name="Li J."/>
            <person name="Xu J."/>
            <person name="Deng J."/>
            <person name="Kim J.A."/>
            <person name="Li J."/>
            <person name="Yu J."/>
            <person name="Meng J."/>
            <person name="Wang J."/>
            <person name="Min J."/>
            <person name="Poulain J."/>
            <person name="Wang J."/>
            <person name="Hatakeyama K."/>
            <person name="Wu K."/>
            <person name="Wang L."/>
            <person name="Fang L."/>
            <person name="Trick M."/>
            <person name="Links M.G."/>
            <person name="Zhao M."/>
            <person name="Jin M."/>
            <person name="Ramchiary N."/>
            <person name="Drou N."/>
            <person name="Berkman P.J."/>
            <person name="Cai Q."/>
            <person name="Huang Q."/>
            <person name="Li R."/>
            <person name="Tabata S."/>
            <person name="Cheng S."/>
            <person name="Zhang S."/>
            <person name="Zhang S."/>
            <person name="Huang S."/>
            <person name="Sato S."/>
            <person name="Sun S."/>
            <person name="Kwon S.J."/>
            <person name="Choi S.R."/>
            <person name="Lee T.H."/>
            <person name="Fan W."/>
            <person name="Zhao X."/>
            <person name="Tan X."/>
            <person name="Xu X."/>
            <person name="Wang Y."/>
            <person name="Qiu Y."/>
            <person name="Yin Y."/>
            <person name="Li Y."/>
            <person name="Du Y."/>
            <person name="Liao Y."/>
            <person name="Lim Y."/>
            <person name="Narusaka Y."/>
            <person name="Wang Y."/>
            <person name="Wang Z."/>
            <person name="Li Z."/>
            <person name="Wang Z."/>
            <person name="Xiong Z."/>
            <person name="Zhang Z."/>
        </authorList>
    </citation>
    <scope>NUCLEOTIDE SEQUENCE [LARGE SCALE GENOMIC DNA]</scope>
    <source>
        <strain evidence="3 4">cv. Chiifu-401-42</strain>
    </source>
</reference>
<dbReference type="Pfam" id="PF03080">
    <property type="entry name" value="Neprosin"/>
    <property type="match status" value="1"/>
</dbReference>
<dbReference type="HOGENOM" id="CLU_012982_0_0_1"/>
<dbReference type="eggNOG" id="ENOG502QRGN">
    <property type="taxonomic scope" value="Eukaryota"/>
</dbReference>
<accession>M4DVH8</accession>
<dbReference type="InterPro" id="IPR004314">
    <property type="entry name" value="Neprosin"/>
</dbReference>
<sequence length="518" mass="58674">MCGFYNETYGEVSLDIDKKLRTLNKPALETIKSEDGDVIDCIDIYKQHAFDHPALRNHKIQMKPSAEFDAKTTTIPNNGSSKPITSQIWSKSGNCPVGTIPVRRVRREDIMRASSPSHFGRKTHHRYSFLDNALQHKANFNLTAKRLREPRSNNRSRHTEGKNRRKLRGPPVRRTGPRNIPKEHFLTSSEYFDGLSDGPILGSPDEIFFGNFIGNFRETESSENSEEGSLGIFQRLIPRKCSSEISEASYVPHSPPVELPSGSPTQICDHPCPSTEPVQLSWRSIRYKHLEPSGSSGWGLQFCSDLANRWHFKFIFESIEAGWMVNPSVFGDSRTRLFAYWTKDAYTKTGCINLLCSGFVQTTTKFALGAAIEPVSRARGDQYYMAFSMYLDPNSGNWWLTCGNNVMGYWPGTLFSGLKHSATAVQWGGEVYSPNGIMKKPHTRTPMGSGNWASSLWSRACFHTNLRIKDFSLQVKYPQYLGEYVDEHNCYSTKLHRDTYKAEPRFYFGGPGQNPLCP</sequence>
<dbReference type="InterPro" id="IPR053168">
    <property type="entry name" value="Glutamic_endopeptidase"/>
</dbReference>
<dbReference type="OMA" id="TKTGCIN"/>
<feature type="region of interest" description="Disordered" evidence="1">
    <location>
        <begin position="142"/>
        <end position="182"/>
    </location>
</feature>
<dbReference type="Proteomes" id="UP000011750">
    <property type="component" value="Chromosome A02"/>
</dbReference>
<reference evidence="3 4" key="2">
    <citation type="journal article" date="2018" name="Hortic Res">
        <title>Improved Brassica rapa reference genome by single-molecule sequencing and chromosome conformation capture technologies.</title>
        <authorList>
            <person name="Zhang L."/>
            <person name="Cai X."/>
            <person name="Wu J."/>
            <person name="Liu M."/>
            <person name="Grob S."/>
            <person name="Cheng F."/>
            <person name="Liang J."/>
            <person name="Cai C."/>
            <person name="Liu Z."/>
            <person name="Liu B."/>
            <person name="Wang F."/>
            <person name="Li S."/>
            <person name="Liu F."/>
            <person name="Li X."/>
            <person name="Cheng L."/>
            <person name="Yang W."/>
            <person name="Li M.H."/>
            <person name="Grossniklaus U."/>
            <person name="Zheng H."/>
            <person name="Wang X."/>
        </authorList>
    </citation>
    <scope>NUCLEOTIDE SEQUENCE [LARGE SCALE GENOMIC DNA]</scope>
    <source>
        <strain evidence="3 4">cv. Chiifu-401-42</strain>
    </source>
</reference>
<feature type="compositionally biased region" description="Basic and acidic residues" evidence="1">
    <location>
        <begin position="146"/>
        <end position="162"/>
    </location>
</feature>
<dbReference type="PANTHER" id="PTHR31589">
    <property type="entry name" value="PROTEIN, PUTATIVE (DUF239)-RELATED-RELATED"/>
    <property type="match status" value="1"/>
</dbReference>
<dbReference type="InterPro" id="IPR025521">
    <property type="entry name" value="Neprosin_propep"/>
</dbReference>
<dbReference type="STRING" id="51351.M4DVH8"/>
<name>M4DVH8_BRACM</name>
<dbReference type="InParanoid" id="M4DVH8"/>
<dbReference type="PANTHER" id="PTHR31589:SF2">
    <property type="entry name" value="ASLB (DUF239)-RELATED"/>
    <property type="match status" value="1"/>
</dbReference>
<dbReference type="Gene3D" id="3.90.1320.10">
    <property type="entry name" value="Outer-capsid protein sigma 3, large lobe"/>
    <property type="match status" value="1"/>
</dbReference>
<dbReference type="Gramene" id="Bra020522.1">
    <property type="protein sequence ID" value="Bra020522.1-P"/>
    <property type="gene ID" value="Bra020522"/>
</dbReference>
<protein>
    <recommendedName>
        <fullName evidence="2">Neprosin PEP catalytic domain-containing protein</fullName>
    </recommendedName>
</protein>
<proteinExistence type="predicted"/>
<evidence type="ECO:0000313" key="3">
    <source>
        <dbReference type="EnsemblPlants" id="Bra020522.1-P"/>
    </source>
</evidence>
<evidence type="ECO:0000256" key="1">
    <source>
        <dbReference type="SAM" id="MobiDB-lite"/>
    </source>
</evidence>
<organism evidence="3 4">
    <name type="scientific">Brassica campestris</name>
    <name type="common">Field mustard</name>
    <dbReference type="NCBI Taxonomy" id="3711"/>
    <lineage>
        <taxon>Eukaryota</taxon>
        <taxon>Viridiplantae</taxon>
        <taxon>Streptophyta</taxon>
        <taxon>Embryophyta</taxon>
        <taxon>Tracheophyta</taxon>
        <taxon>Spermatophyta</taxon>
        <taxon>Magnoliopsida</taxon>
        <taxon>eudicotyledons</taxon>
        <taxon>Gunneridae</taxon>
        <taxon>Pentapetalae</taxon>
        <taxon>rosids</taxon>
        <taxon>malvids</taxon>
        <taxon>Brassicales</taxon>
        <taxon>Brassicaceae</taxon>
        <taxon>Brassiceae</taxon>
        <taxon>Brassica</taxon>
    </lineage>
</organism>
<dbReference type="AlphaFoldDB" id="M4DVH8"/>
<dbReference type="EnsemblPlants" id="Bra020522.1">
    <property type="protein sequence ID" value="Bra020522.1-P"/>
    <property type="gene ID" value="Bra020522"/>
</dbReference>
<evidence type="ECO:0000313" key="4">
    <source>
        <dbReference type="Proteomes" id="UP000011750"/>
    </source>
</evidence>
<keyword evidence="4" id="KW-1185">Reference proteome</keyword>
<dbReference type="PROSITE" id="PS52045">
    <property type="entry name" value="NEPROSIN_PEP_CD"/>
    <property type="match status" value="1"/>
</dbReference>
<dbReference type="Pfam" id="PF14365">
    <property type="entry name" value="Neprosin_AP"/>
    <property type="match status" value="1"/>
</dbReference>
<reference evidence="3" key="3">
    <citation type="submission" date="2023-03" db="UniProtKB">
        <authorList>
            <consortium name="EnsemblPlants"/>
        </authorList>
    </citation>
    <scope>IDENTIFICATION</scope>
    <source>
        <strain evidence="3">cv. Chiifu-401-42</strain>
    </source>
</reference>
<feature type="domain" description="Neprosin PEP catalytic" evidence="2">
    <location>
        <begin position="238"/>
        <end position="518"/>
    </location>
</feature>